<dbReference type="Proteomes" id="UP000719412">
    <property type="component" value="Unassembled WGS sequence"/>
</dbReference>
<dbReference type="PANTHER" id="PTHR12577">
    <property type="entry name" value="DACHSHUND"/>
    <property type="match status" value="1"/>
</dbReference>
<proteinExistence type="predicted"/>
<evidence type="ECO:0000256" key="1">
    <source>
        <dbReference type="SAM" id="MobiDB-lite"/>
    </source>
</evidence>
<feature type="region of interest" description="Disordered" evidence="1">
    <location>
        <begin position="162"/>
        <end position="264"/>
    </location>
</feature>
<feature type="compositionally biased region" description="Acidic residues" evidence="1">
    <location>
        <begin position="232"/>
        <end position="248"/>
    </location>
</feature>
<dbReference type="PANTHER" id="PTHR12577:SF6">
    <property type="entry name" value="DACHSHUND, ISOFORM B"/>
    <property type="match status" value="1"/>
</dbReference>
<reference evidence="2" key="1">
    <citation type="journal article" date="2020" name="J Insects Food Feed">
        <title>The yellow mealworm (Tenebrio molitor) genome: a resource for the emerging insects as food and feed industry.</title>
        <authorList>
            <person name="Eriksson T."/>
            <person name="Andere A."/>
            <person name="Kelstrup H."/>
            <person name="Emery V."/>
            <person name="Picard C."/>
        </authorList>
    </citation>
    <scope>NUCLEOTIDE SEQUENCE</scope>
    <source>
        <strain evidence="2">Stoneville</strain>
        <tissue evidence="2">Whole head</tissue>
    </source>
</reference>
<dbReference type="EMBL" id="JABDTM020027022">
    <property type="protein sequence ID" value="KAH0811126.1"/>
    <property type="molecule type" value="Genomic_DNA"/>
</dbReference>
<dbReference type="GO" id="GO:0005634">
    <property type="term" value="C:nucleus"/>
    <property type="evidence" value="ECO:0007669"/>
    <property type="project" value="TreeGrafter"/>
</dbReference>
<evidence type="ECO:0000313" key="3">
    <source>
        <dbReference type="Proteomes" id="UP000719412"/>
    </source>
</evidence>
<organism evidence="2 3">
    <name type="scientific">Tenebrio molitor</name>
    <name type="common">Yellow mealworm beetle</name>
    <dbReference type="NCBI Taxonomy" id="7067"/>
    <lineage>
        <taxon>Eukaryota</taxon>
        <taxon>Metazoa</taxon>
        <taxon>Ecdysozoa</taxon>
        <taxon>Arthropoda</taxon>
        <taxon>Hexapoda</taxon>
        <taxon>Insecta</taxon>
        <taxon>Pterygota</taxon>
        <taxon>Neoptera</taxon>
        <taxon>Endopterygota</taxon>
        <taxon>Coleoptera</taxon>
        <taxon>Polyphaga</taxon>
        <taxon>Cucujiformia</taxon>
        <taxon>Tenebrionidae</taxon>
        <taxon>Tenebrio</taxon>
    </lineage>
</organism>
<gene>
    <name evidence="2" type="ORF">GEV33_011665</name>
</gene>
<feature type="compositionally biased region" description="Basic and acidic residues" evidence="1">
    <location>
        <begin position="162"/>
        <end position="179"/>
    </location>
</feature>
<protein>
    <submittedName>
        <fullName evidence="2">Uncharacterized protein</fullName>
    </submittedName>
</protein>
<accession>A0A8J6HB73</accession>
<feature type="region of interest" description="Disordered" evidence="1">
    <location>
        <begin position="97"/>
        <end position="120"/>
    </location>
</feature>
<sequence>MHQNDNLNDYNPLSSYLEAAVRYPLTGIVDVESSNPATNGTVNGIKKGGERFLPGAKPEATDRRRTSSRRVKEIRSGIWENCRAAYEDIVKHLERSGHDSHNTNTPKIINRQVYDGGPQGSTPGPNCIIWRGATYISVFPHADSPFVRIVGKFNFSRLREERCDPDRPLPLDQKARDLSPRNGSPTDHSPVLNLSKSGGGSAGSLGDADHSGSEADGPDVPPSPRSPRSAAEDEDDDNISDPEDEDDKDQGKHPIDCSPFDLDPPNLTALTAQIGIPVTDGERIRHGKNEMGNVNVAKRIAGLTSSTLETGDMDEGDLPLPAAPGSDSQQAALNYSTLASAVASANGPSQDPSISSTETLLRNIQGLLKVAADNARQQERQINYEKGTNSNMVYLLSLAQYYMYLAATQKC</sequence>
<dbReference type="InterPro" id="IPR052417">
    <property type="entry name" value="Dachshund_domain"/>
</dbReference>
<keyword evidence="3" id="KW-1185">Reference proteome</keyword>
<evidence type="ECO:0000313" key="2">
    <source>
        <dbReference type="EMBL" id="KAH0811126.1"/>
    </source>
</evidence>
<dbReference type="GO" id="GO:0000978">
    <property type="term" value="F:RNA polymerase II cis-regulatory region sequence-specific DNA binding"/>
    <property type="evidence" value="ECO:0007669"/>
    <property type="project" value="TreeGrafter"/>
</dbReference>
<dbReference type="GO" id="GO:0000981">
    <property type="term" value="F:DNA-binding transcription factor activity, RNA polymerase II-specific"/>
    <property type="evidence" value="ECO:0007669"/>
    <property type="project" value="TreeGrafter"/>
</dbReference>
<name>A0A8J6HB73_TENMO</name>
<comment type="caution">
    <text evidence="2">The sequence shown here is derived from an EMBL/GenBank/DDBJ whole genome shotgun (WGS) entry which is preliminary data.</text>
</comment>
<feature type="region of interest" description="Disordered" evidence="1">
    <location>
        <begin position="39"/>
        <end position="65"/>
    </location>
</feature>
<dbReference type="AlphaFoldDB" id="A0A8J6HB73"/>
<reference evidence="2" key="2">
    <citation type="submission" date="2021-08" db="EMBL/GenBank/DDBJ databases">
        <authorList>
            <person name="Eriksson T."/>
        </authorList>
    </citation>
    <scope>NUCLEOTIDE SEQUENCE</scope>
    <source>
        <strain evidence="2">Stoneville</strain>
        <tissue evidence="2">Whole head</tissue>
    </source>
</reference>
<dbReference type="GO" id="GO:0005667">
    <property type="term" value="C:transcription regulator complex"/>
    <property type="evidence" value="ECO:0007669"/>
    <property type="project" value="TreeGrafter"/>
</dbReference>